<proteinExistence type="predicted"/>
<evidence type="ECO:0000313" key="2">
    <source>
        <dbReference type="EMBL" id="CDK28337.1"/>
    </source>
</evidence>
<dbReference type="GeneID" id="34521715"/>
<feature type="transmembrane region" description="Helical" evidence="1">
    <location>
        <begin position="101"/>
        <end position="119"/>
    </location>
</feature>
<keyword evidence="1" id="KW-0812">Transmembrane</keyword>
<keyword evidence="3" id="KW-1185">Reference proteome</keyword>
<dbReference type="RefSeq" id="XP_022460327.1">
    <property type="nucleotide sequence ID" value="XM_022601042.1"/>
</dbReference>
<dbReference type="HOGENOM" id="CLU_650633_0_0_1"/>
<dbReference type="OrthoDB" id="4096851at2759"/>
<name>W6MSY6_9ASCO</name>
<organism evidence="2 3">
    <name type="scientific">Kuraishia capsulata CBS 1993</name>
    <dbReference type="NCBI Taxonomy" id="1382522"/>
    <lineage>
        <taxon>Eukaryota</taxon>
        <taxon>Fungi</taxon>
        <taxon>Dikarya</taxon>
        <taxon>Ascomycota</taxon>
        <taxon>Saccharomycotina</taxon>
        <taxon>Pichiomycetes</taxon>
        <taxon>Pichiales</taxon>
        <taxon>Pichiaceae</taxon>
        <taxon>Kuraishia</taxon>
    </lineage>
</organism>
<keyword evidence="1" id="KW-0472">Membrane</keyword>
<dbReference type="Proteomes" id="UP000019384">
    <property type="component" value="Unassembled WGS sequence"/>
</dbReference>
<gene>
    <name evidence="2" type="ORF">KUCA_T00004319001</name>
</gene>
<keyword evidence="1" id="KW-1133">Transmembrane helix</keyword>
<dbReference type="AlphaFoldDB" id="W6MSY6"/>
<reference evidence="2" key="1">
    <citation type="submission" date="2013-12" db="EMBL/GenBank/DDBJ databases">
        <authorList>
            <person name="Genoscope - CEA"/>
        </authorList>
    </citation>
    <scope>NUCLEOTIDE SEQUENCE</scope>
    <source>
        <strain evidence="2">CBS 1993</strain>
    </source>
</reference>
<dbReference type="EMBL" id="HG793129">
    <property type="protein sequence ID" value="CDK28337.1"/>
    <property type="molecule type" value="Genomic_DNA"/>
</dbReference>
<accession>W6MSY6</accession>
<evidence type="ECO:0000256" key="1">
    <source>
        <dbReference type="SAM" id="Phobius"/>
    </source>
</evidence>
<evidence type="ECO:0000313" key="3">
    <source>
        <dbReference type="Proteomes" id="UP000019384"/>
    </source>
</evidence>
<protein>
    <submittedName>
        <fullName evidence="2">Uncharacterized protein</fullName>
    </submittedName>
</protein>
<dbReference type="STRING" id="1382522.W6MSY6"/>
<reference evidence="2" key="2">
    <citation type="submission" date="2014-02" db="EMBL/GenBank/DDBJ databases">
        <title>Complete DNA sequence of /Kuraishia capsulata/ illustrates novel genomic features among budding yeasts (/Saccharomycotina/).</title>
        <authorList>
            <person name="Morales L."/>
            <person name="Noel B."/>
            <person name="Porcel B."/>
            <person name="Marcet-Houben M."/>
            <person name="Hullo M-F."/>
            <person name="Sacerdot C."/>
            <person name="Tekaia F."/>
            <person name="Leh-Louis V."/>
            <person name="Despons L."/>
            <person name="Khanna V."/>
            <person name="Aury J-M."/>
            <person name="Barbe V."/>
            <person name="Couloux A."/>
            <person name="Labadie K."/>
            <person name="Pelletier E."/>
            <person name="Souciet J-L."/>
            <person name="Boekhout T."/>
            <person name="Gabaldon T."/>
            <person name="Wincker P."/>
            <person name="Dujon B."/>
        </authorList>
    </citation>
    <scope>NUCLEOTIDE SEQUENCE</scope>
    <source>
        <strain evidence="2">CBS 1993</strain>
    </source>
</reference>
<sequence length="422" mass="46889">MSDQNRMEEVSASTAQIPLNGVESRFILPSMWGQDVSYKGFSTNALFLPGTNLEAFDPSSTWNILRFHLLRICLSFFHDVYGTVLRYWGRSVLLRDSAYTLVVGFLIEYGIVDMFIGILRGLRVFGAWIAWIESYVFPQSSPKDNVAILGAVRSVNLPDSVAVILEMAQFVKKPPPEIPQPFLSADKKIQLPSQKEIKKVMAQRAEWSAGLNTHVAAETIQMLTEASKLASWLICMGSTESLYLYVKKTGVWDDNMETLAELITAELQSLYGVSQPGTNLPRKAIIAKLDGSKTIPVDLSVESSTLETEASGDLAAVPSNEREDSTPDPVSIFLLSPEDYKPRLVNLTKSMCEQPEDITHEMAKFGRPKLILATQGERQYPNCLKGFPLLDTSGDPDFVSLKRPIHFADLVRALRSSSQTSE</sequence>